<organism evidence="3 4">
    <name type="scientific">Acyrthosiphon pisum</name>
    <name type="common">Pea aphid</name>
    <dbReference type="NCBI Taxonomy" id="7029"/>
    <lineage>
        <taxon>Eukaryota</taxon>
        <taxon>Metazoa</taxon>
        <taxon>Ecdysozoa</taxon>
        <taxon>Arthropoda</taxon>
        <taxon>Hexapoda</taxon>
        <taxon>Insecta</taxon>
        <taxon>Pterygota</taxon>
        <taxon>Neoptera</taxon>
        <taxon>Paraneoptera</taxon>
        <taxon>Hemiptera</taxon>
        <taxon>Sternorrhyncha</taxon>
        <taxon>Aphidomorpha</taxon>
        <taxon>Aphidoidea</taxon>
        <taxon>Aphididae</taxon>
        <taxon>Macrosiphini</taxon>
        <taxon>Acyrthosiphon</taxon>
    </lineage>
</organism>
<reference evidence="4" key="1">
    <citation type="submission" date="2010-06" db="EMBL/GenBank/DDBJ databases">
        <authorList>
            <person name="Jiang H."/>
            <person name="Abraham K."/>
            <person name="Ali S."/>
            <person name="Alsbrooks S.L."/>
            <person name="Anim B.N."/>
            <person name="Anosike U.S."/>
            <person name="Attaway T."/>
            <person name="Bandaranaike D.P."/>
            <person name="Battles P.K."/>
            <person name="Bell S.N."/>
            <person name="Bell A.V."/>
            <person name="Beltran B."/>
            <person name="Bickham C."/>
            <person name="Bustamante Y."/>
            <person name="Caleb T."/>
            <person name="Canada A."/>
            <person name="Cardenas V."/>
            <person name="Carter K."/>
            <person name="Chacko J."/>
            <person name="Chandrabose M.N."/>
            <person name="Chavez D."/>
            <person name="Chavez A."/>
            <person name="Chen L."/>
            <person name="Chu H.-S."/>
            <person name="Claassen K.J."/>
            <person name="Cockrell R."/>
            <person name="Collins M."/>
            <person name="Cooper J.A."/>
            <person name="Cree A."/>
            <person name="Curry S.M."/>
            <person name="Da Y."/>
            <person name="Dao M.D."/>
            <person name="Das B."/>
            <person name="Davila M.-L."/>
            <person name="Davy-Carroll L."/>
            <person name="Denson S."/>
            <person name="Dinh H."/>
            <person name="Ebong V.E."/>
            <person name="Edwards J.R."/>
            <person name="Egan A."/>
            <person name="El-Daye J."/>
            <person name="Escobedo L."/>
            <person name="Fernandez S."/>
            <person name="Fernando P.R."/>
            <person name="Flagg N."/>
            <person name="Forbes L.D."/>
            <person name="Fowler R.G."/>
            <person name="Fu Q."/>
            <person name="Gabisi R.A."/>
            <person name="Ganer J."/>
            <person name="Garbino Pronczuk A."/>
            <person name="Garcia R.M."/>
            <person name="Garner T."/>
            <person name="Garrett T.E."/>
            <person name="Gonzalez D.A."/>
            <person name="Hamid H."/>
            <person name="Hawkins E.S."/>
            <person name="Hirani K."/>
            <person name="Hogues M.E."/>
            <person name="Hollins B."/>
            <person name="Hsiao C.-H."/>
            <person name="Jabil R."/>
            <person name="James M.L."/>
            <person name="Jhangiani S.N."/>
            <person name="Johnson B."/>
            <person name="Johnson Q."/>
            <person name="Joshi V."/>
            <person name="Kalu J.B."/>
            <person name="Kam C."/>
            <person name="Kashfia A."/>
            <person name="Keebler J."/>
            <person name="Kisamo H."/>
            <person name="Kovar C.L."/>
            <person name="Lago L.A."/>
            <person name="Lai C.-Y."/>
            <person name="Laidlaw J."/>
            <person name="Lara F."/>
            <person name="Le T.-K."/>
            <person name="Lee S.L."/>
            <person name="Legall F.H."/>
            <person name="Lemon S.J."/>
            <person name="Lewis L.R."/>
            <person name="Li B."/>
            <person name="Liu Y."/>
            <person name="Liu Y.-S."/>
            <person name="Lopez J."/>
            <person name="Lozado R.J."/>
            <person name="Lu J."/>
            <person name="Madu R.C."/>
            <person name="Maheshwari M."/>
            <person name="Maheshwari R."/>
            <person name="Malloy K."/>
            <person name="Martinez E."/>
            <person name="Mathew T."/>
            <person name="Mercado I.C."/>
            <person name="Mercado C."/>
            <person name="Meyer B."/>
            <person name="Montgomery K."/>
            <person name="Morgan M.B."/>
            <person name="Munidasa M."/>
            <person name="Nazareth L.V."/>
            <person name="Nelson J."/>
            <person name="Ng B.M."/>
            <person name="Nguyen N.B."/>
            <person name="Nguyen P.Q."/>
            <person name="Nguyen T."/>
            <person name="Obregon M."/>
            <person name="Okwuonu G.O."/>
            <person name="Onwere C.G."/>
            <person name="Orozco G."/>
            <person name="Parra A."/>
            <person name="Patel S."/>
            <person name="Patil S."/>
            <person name="Perez A."/>
            <person name="Perez Y."/>
            <person name="Pham C."/>
            <person name="Primus E.L."/>
            <person name="Pu L.-L."/>
            <person name="Puazo M."/>
            <person name="Qin X."/>
            <person name="Quiroz J.B."/>
            <person name="Reese J."/>
            <person name="Richards S."/>
            <person name="Rives C.M."/>
            <person name="Robberts R."/>
            <person name="Ruiz S.J."/>
            <person name="Ruiz M.J."/>
            <person name="Santibanez J."/>
            <person name="Schneider B.W."/>
            <person name="Sisson I."/>
            <person name="Smith M."/>
            <person name="Sodergren E."/>
            <person name="Song X.-Z."/>
            <person name="Song B.B."/>
            <person name="Summersgill H."/>
            <person name="Thelus R."/>
            <person name="Thornton R.D."/>
            <person name="Trejos Z.Y."/>
            <person name="Usmani K."/>
            <person name="Vattathil S."/>
            <person name="Villasana D."/>
            <person name="Walker D.L."/>
            <person name="Wang S."/>
            <person name="Wang K."/>
            <person name="White C.S."/>
            <person name="Williams A.C."/>
            <person name="Williamson J."/>
            <person name="Wilson K."/>
            <person name="Woghiren I.O."/>
            <person name="Woodworth J.R."/>
            <person name="Worley K.C."/>
            <person name="Wright R.A."/>
            <person name="Wu W."/>
            <person name="Young L."/>
            <person name="Zhang L."/>
            <person name="Zhang J."/>
            <person name="Zhu Y."/>
            <person name="Muzny D.M."/>
            <person name="Weinstock G."/>
            <person name="Gibbs R.A."/>
        </authorList>
    </citation>
    <scope>NUCLEOTIDE SEQUENCE [LARGE SCALE GENOMIC DNA]</scope>
    <source>
        <strain evidence="4">LSR1</strain>
    </source>
</reference>
<dbReference type="RefSeq" id="XP_003242467.1">
    <property type="nucleotide sequence ID" value="XM_003242419.3"/>
</dbReference>
<keyword evidence="1" id="KW-0175">Coiled coil</keyword>
<feature type="region of interest" description="Disordered" evidence="2">
    <location>
        <begin position="287"/>
        <end position="324"/>
    </location>
</feature>
<feature type="coiled-coil region" evidence="1">
    <location>
        <begin position="173"/>
        <end position="204"/>
    </location>
</feature>
<evidence type="ECO:0000256" key="1">
    <source>
        <dbReference type="SAM" id="Coils"/>
    </source>
</evidence>
<dbReference type="OrthoDB" id="6605823at2759"/>
<dbReference type="AlphaFoldDB" id="A0A8R2A4M8"/>
<protein>
    <submittedName>
        <fullName evidence="3">Uncharacterized protein</fullName>
    </submittedName>
</protein>
<feature type="region of interest" description="Disordered" evidence="2">
    <location>
        <begin position="420"/>
        <end position="445"/>
    </location>
</feature>
<evidence type="ECO:0000313" key="4">
    <source>
        <dbReference type="Proteomes" id="UP000007819"/>
    </source>
</evidence>
<feature type="compositionally biased region" description="Acidic residues" evidence="2">
    <location>
        <begin position="293"/>
        <end position="307"/>
    </location>
</feature>
<feature type="compositionally biased region" description="Low complexity" evidence="2">
    <location>
        <begin position="308"/>
        <end position="317"/>
    </location>
</feature>
<dbReference type="GeneID" id="100569969"/>
<proteinExistence type="predicted"/>
<evidence type="ECO:0000256" key="2">
    <source>
        <dbReference type="SAM" id="MobiDB-lite"/>
    </source>
</evidence>
<sequence>MDANESVDCSMALIDWSTPEMVKNKTYDGNCINNPFDILELQAANMDPFDLVPKQTPLRGDPPCGNILSPLWESKVSRRIHKSVSLTDIHGVVKLLEQDYIEHNQDNFVKNQSKDDYATPESVGTKIIDQSIENNVLVHIVENKIENQEPPNKLVLVPDENEVDIEKNSYCNEQEKKQIREQTRQRIENLIEKEKKNYEECYSRKSLFCTPKRSNTESNLIKNLNSSVLNRGFIGSFNINSNSINKTPDNIIDINENITSNDSLAFPFHELNSFDLNSLKPEWVVDNFSDSDGPSEEPSEEPIEEPSEVSSVNSVTEIRPTENNHQVDVKLKTLSRLGVIESKPIGSQTVLKSMQNKRIQTKGPFIANVPIKHMVHNFKDVEMKDVSHGSVSPRKMKPIASSTPTTSDIVTIVKTPSTAESSIKSRTSLSRRSMPNSASPGTPLNVTKCIKKNSTNTTIVLFGKSNERNTEILRSFKLNKSKSESKIAMISKPNVMNTTKISGLPVSKRFTMSFKGKENVQPQ</sequence>
<accession>A0A8R2A4M8</accession>
<name>A0A8R2A4M8_ACYPI</name>
<evidence type="ECO:0000313" key="3">
    <source>
        <dbReference type="EnsemblMetazoa" id="XP_003242467.1"/>
    </source>
</evidence>
<reference evidence="3" key="2">
    <citation type="submission" date="2022-06" db="UniProtKB">
        <authorList>
            <consortium name="EnsemblMetazoa"/>
        </authorList>
    </citation>
    <scope>IDENTIFICATION</scope>
</reference>
<keyword evidence="4" id="KW-1185">Reference proteome</keyword>
<dbReference type="Proteomes" id="UP000007819">
    <property type="component" value="Chromosome A1"/>
</dbReference>
<dbReference type="EnsemblMetazoa" id="XM_003242419.4">
    <property type="protein sequence ID" value="XP_003242467.1"/>
    <property type="gene ID" value="LOC100569969"/>
</dbReference>
<dbReference type="KEGG" id="api:100569969"/>